<dbReference type="GO" id="GO:0016491">
    <property type="term" value="F:oxidoreductase activity"/>
    <property type="evidence" value="ECO:0007669"/>
    <property type="project" value="UniProtKB-KW"/>
</dbReference>
<comment type="caution">
    <text evidence="5">The sequence shown here is derived from an EMBL/GenBank/DDBJ whole genome shotgun (WGS) entry which is preliminary data.</text>
</comment>
<feature type="non-terminal residue" evidence="5">
    <location>
        <position position="1"/>
    </location>
</feature>
<dbReference type="InterPro" id="IPR027477">
    <property type="entry name" value="Succ_DH/fumarate_Rdtase_cat_sf"/>
</dbReference>
<dbReference type="Gene3D" id="1.20.58.100">
    <property type="entry name" value="Fumarate reductase/succinate dehydrogenase flavoprotein-like, C-terminal domain"/>
    <property type="match status" value="1"/>
</dbReference>
<evidence type="ECO:0000313" key="5">
    <source>
        <dbReference type="EMBL" id="GAG73648.1"/>
    </source>
</evidence>
<dbReference type="InterPro" id="IPR036188">
    <property type="entry name" value="FAD/NAD-bd_sf"/>
</dbReference>
<keyword evidence="1" id="KW-0285">Flavoprotein</keyword>
<accession>X1AMP7</accession>
<dbReference type="Gene3D" id="3.50.50.60">
    <property type="entry name" value="FAD/NAD(P)-binding domain"/>
    <property type="match status" value="1"/>
</dbReference>
<evidence type="ECO:0000256" key="2">
    <source>
        <dbReference type="ARBA" id="ARBA00023002"/>
    </source>
</evidence>
<protein>
    <recommendedName>
        <fullName evidence="6">L-aspartate oxidase</fullName>
    </recommendedName>
</protein>
<name>X1AMP7_9ZZZZ</name>
<sequence length="525" mass="58130">KVLIVSKGDFPSGCTTVAMGAMSAAFAKQDSADRHFRDTIRAGCYLNNQKLVRILVNHAPERVKDLERYRTEFEKEGECYKPFPFTGNSVPRAVLALEPYHGGYIKGLIEEVKRLGIDFLNHVMITDLIKEKNAVVGAVGLELETDTILIINAKAVILATGGAGNLYPFTTNPSDVAGDGYALAYKVCAQLSDMEFIQSRVCMIYPKAMRGTPPPADGLVTFGGRFYNGLCERYMRKYYPEKLELVTRDAMAICAQKEIEAGRRTPHGGMFGDLSGVPKEELYKFRKFMKACAGENFDPTWQPYEWAPGAHHFMGGIVINEKCETGIHGLYAAGEVASGIHGANRLAGNALTETQVFGTIAGKWAAKRALSVSSTPIPPSQINLVRNLIVEIFKRDKGFDPLEVNEEITGIVGKYVGVIRNEDGLRKAIQTFDKTKENKIGNLCLVGERSFKTLAKLLEVVNLLMIGRLVTLAARMRTETRGAHRREDYPELDEGWSKNIVFQLENKQITVKTKPVMQTKGISTF</sequence>
<dbReference type="Pfam" id="PF00890">
    <property type="entry name" value="FAD_binding_2"/>
    <property type="match status" value="1"/>
</dbReference>
<dbReference type="AlphaFoldDB" id="X1AMP7"/>
<keyword evidence="2" id="KW-0560">Oxidoreductase</keyword>
<dbReference type="Pfam" id="PF02910">
    <property type="entry name" value="Succ_DH_flav_C"/>
    <property type="match status" value="1"/>
</dbReference>
<dbReference type="InterPro" id="IPR003953">
    <property type="entry name" value="FAD-dep_OxRdtase_2_FAD-bd"/>
</dbReference>
<dbReference type="EMBL" id="BART01001858">
    <property type="protein sequence ID" value="GAG73648.1"/>
    <property type="molecule type" value="Genomic_DNA"/>
</dbReference>
<evidence type="ECO:0000259" key="4">
    <source>
        <dbReference type="Pfam" id="PF02910"/>
    </source>
</evidence>
<evidence type="ECO:0000259" key="3">
    <source>
        <dbReference type="Pfam" id="PF00890"/>
    </source>
</evidence>
<gene>
    <name evidence="5" type="ORF">S01H4_06152</name>
</gene>
<reference evidence="5" key="1">
    <citation type="journal article" date="2014" name="Front. Microbiol.">
        <title>High frequency of phylogenetically diverse reductive dehalogenase-homologous genes in deep subseafloor sedimentary metagenomes.</title>
        <authorList>
            <person name="Kawai M."/>
            <person name="Futagami T."/>
            <person name="Toyoda A."/>
            <person name="Takaki Y."/>
            <person name="Nishi S."/>
            <person name="Hori S."/>
            <person name="Arai W."/>
            <person name="Tsubouchi T."/>
            <person name="Morono Y."/>
            <person name="Uchiyama I."/>
            <person name="Ito T."/>
            <person name="Fujiyama A."/>
            <person name="Inagaki F."/>
            <person name="Takami H."/>
        </authorList>
    </citation>
    <scope>NUCLEOTIDE SEQUENCE</scope>
    <source>
        <strain evidence="5">Expedition CK06-06</strain>
    </source>
</reference>
<organism evidence="5">
    <name type="scientific">marine sediment metagenome</name>
    <dbReference type="NCBI Taxonomy" id="412755"/>
    <lineage>
        <taxon>unclassified sequences</taxon>
        <taxon>metagenomes</taxon>
        <taxon>ecological metagenomes</taxon>
    </lineage>
</organism>
<feature type="domain" description="FAD-dependent oxidoreductase 2 FAD-binding" evidence="3">
    <location>
        <begin position="1"/>
        <end position="351"/>
    </location>
</feature>
<evidence type="ECO:0000256" key="1">
    <source>
        <dbReference type="ARBA" id="ARBA00022630"/>
    </source>
</evidence>
<dbReference type="PRINTS" id="PR00368">
    <property type="entry name" value="FADPNR"/>
</dbReference>
<dbReference type="InterPro" id="IPR030664">
    <property type="entry name" value="SdhA/FrdA/AprA"/>
</dbReference>
<dbReference type="InterPro" id="IPR015939">
    <property type="entry name" value="Fum_Rdtase/Succ_DH_flav-like_C"/>
</dbReference>
<feature type="domain" description="Fumarate reductase/succinate dehydrogenase flavoprotein-like C-terminal" evidence="4">
    <location>
        <begin position="407"/>
        <end position="519"/>
    </location>
</feature>
<evidence type="ECO:0008006" key="6">
    <source>
        <dbReference type="Google" id="ProtNLM"/>
    </source>
</evidence>
<dbReference type="SUPFAM" id="SSF56425">
    <property type="entry name" value="Succinate dehydrogenase/fumarate reductase flavoprotein, catalytic domain"/>
    <property type="match status" value="1"/>
</dbReference>
<dbReference type="SUPFAM" id="SSF51905">
    <property type="entry name" value="FAD/NAD(P)-binding domain"/>
    <property type="match status" value="1"/>
</dbReference>
<dbReference type="SUPFAM" id="SSF46977">
    <property type="entry name" value="Succinate dehydrogenase/fumarate reductase flavoprotein C-terminal domain"/>
    <property type="match status" value="1"/>
</dbReference>
<dbReference type="PANTHER" id="PTHR11632">
    <property type="entry name" value="SUCCINATE DEHYDROGENASE 2 FLAVOPROTEIN SUBUNIT"/>
    <property type="match status" value="1"/>
</dbReference>
<dbReference type="PANTHER" id="PTHR11632:SF51">
    <property type="entry name" value="SUCCINATE DEHYDROGENASE [UBIQUINONE] FLAVOPROTEIN SUBUNIT, MITOCHONDRIAL"/>
    <property type="match status" value="1"/>
</dbReference>
<dbReference type="InterPro" id="IPR037099">
    <property type="entry name" value="Fum_R/Succ_DH_flav-like_C_sf"/>
</dbReference>
<dbReference type="PIRSF" id="PIRSF000171">
    <property type="entry name" value="SDHA_APRA_LASPO"/>
    <property type="match status" value="1"/>
</dbReference>
<dbReference type="Gene3D" id="3.90.700.10">
    <property type="entry name" value="Succinate dehydrogenase/fumarate reductase flavoprotein, catalytic domain"/>
    <property type="match status" value="1"/>
</dbReference>
<proteinExistence type="predicted"/>